<dbReference type="Pfam" id="PF10419">
    <property type="entry name" value="TFIIIC_sub6"/>
    <property type="match status" value="1"/>
</dbReference>
<proteinExistence type="predicted"/>
<dbReference type="Proteomes" id="UP000794436">
    <property type="component" value="Unassembled WGS sequence"/>
</dbReference>
<evidence type="ECO:0000313" key="3">
    <source>
        <dbReference type="EMBL" id="TMW69196.1"/>
    </source>
</evidence>
<dbReference type="AlphaFoldDB" id="A0A8K1FNB1"/>
<keyword evidence="4" id="KW-1185">Reference proteome</keyword>
<evidence type="ECO:0000259" key="2">
    <source>
        <dbReference type="Pfam" id="PF10419"/>
    </source>
</evidence>
<feature type="compositionally biased region" description="Acidic residues" evidence="1">
    <location>
        <begin position="80"/>
        <end position="89"/>
    </location>
</feature>
<protein>
    <recommendedName>
        <fullName evidence="2">Transcription factor TFIIIC triple barrel domain-containing protein</fullName>
    </recommendedName>
</protein>
<dbReference type="PANTHER" id="PTHR21860">
    <property type="entry name" value="TRANSCRIPTION INITIATION FACTOR IIIC TFIIIC , POLYPEPTIDE 6-RELATED"/>
    <property type="match status" value="1"/>
</dbReference>
<accession>A0A8K1FNB1</accession>
<dbReference type="InterPro" id="IPR042771">
    <property type="entry name" value="GTF3C6-like"/>
</dbReference>
<feature type="compositionally biased region" description="Basic residues" evidence="1">
    <location>
        <begin position="1"/>
        <end position="10"/>
    </location>
</feature>
<name>A0A8K1FNB1_PYTOL</name>
<dbReference type="PANTHER" id="PTHR21860:SF2">
    <property type="entry name" value="GENERAL TRANSCRIPTION FACTOR 3C POLYPEPTIDE 6"/>
    <property type="match status" value="1"/>
</dbReference>
<reference evidence="3" key="1">
    <citation type="submission" date="2019-03" db="EMBL/GenBank/DDBJ databases">
        <title>Long read genome sequence of the mycoparasitic Pythium oligandrum ATCC 38472 isolated from sugarbeet rhizosphere.</title>
        <authorList>
            <person name="Gaulin E."/>
        </authorList>
    </citation>
    <scope>NUCLEOTIDE SEQUENCE</scope>
    <source>
        <strain evidence="3">ATCC 38472_TT</strain>
    </source>
</reference>
<evidence type="ECO:0000313" key="4">
    <source>
        <dbReference type="Proteomes" id="UP000794436"/>
    </source>
</evidence>
<comment type="caution">
    <text evidence="3">The sequence shown here is derived from an EMBL/GenBank/DDBJ whole genome shotgun (WGS) entry which is preliminary data.</text>
</comment>
<dbReference type="InterPro" id="IPR019481">
    <property type="entry name" value="TFIIIC_triple_barrel"/>
</dbReference>
<dbReference type="GO" id="GO:0000127">
    <property type="term" value="C:transcription factor TFIIIC complex"/>
    <property type="evidence" value="ECO:0007669"/>
    <property type="project" value="TreeGrafter"/>
</dbReference>
<sequence>MVGKRRRTSPHVRAEEAALERIEEATVGERRQESAGDDRGCEVVENAAIPVENGTGDAELQAGEEEPKLDGTPNSVEVAANEDEDDEEDEEEMLVVLELADFKNHPILDDYRSITIEGIDTAAPRLHIGEYSLHGQLEETVGTHFFYDTKNRTDQNEYRFAGQTTKKIKFTIAPPDEF</sequence>
<evidence type="ECO:0000256" key="1">
    <source>
        <dbReference type="SAM" id="MobiDB-lite"/>
    </source>
</evidence>
<organism evidence="3 4">
    <name type="scientific">Pythium oligandrum</name>
    <name type="common">Mycoparasitic fungus</name>
    <dbReference type="NCBI Taxonomy" id="41045"/>
    <lineage>
        <taxon>Eukaryota</taxon>
        <taxon>Sar</taxon>
        <taxon>Stramenopiles</taxon>
        <taxon>Oomycota</taxon>
        <taxon>Peronosporomycetes</taxon>
        <taxon>Pythiales</taxon>
        <taxon>Pythiaceae</taxon>
        <taxon>Pythium</taxon>
    </lineage>
</organism>
<dbReference type="OrthoDB" id="1877767at2759"/>
<feature type="domain" description="Transcription factor TFIIIC triple barrel" evidence="2">
    <location>
        <begin position="89"/>
        <end position="171"/>
    </location>
</feature>
<dbReference type="Gene3D" id="2.60.40.4370">
    <property type="match status" value="1"/>
</dbReference>
<dbReference type="GO" id="GO:0006383">
    <property type="term" value="P:transcription by RNA polymerase III"/>
    <property type="evidence" value="ECO:0007669"/>
    <property type="project" value="InterPro"/>
</dbReference>
<gene>
    <name evidence="3" type="ORF">Poli38472_001352</name>
</gene>
<feature type="compositionally biased region" description="Basic and acidic residues" evidence="1">
    <location>
        <begin position="12"/>
        <end position="42"/>
    </location>
</feature>
<feature type="region of interest" description="Disordered" evidence="1">
    <location>
        <begin position="1"/>
        <end position="89"/>
    </location>
</feature>
<dbReference type="EMBL" id="SPLM01000001">
    <property type="protein sequence ID" value="TMW69196.1"/>
    <property type="molecule type" value="Genomic_DNA"/>
</dbReference>